<sequence length="349" mass="39063">MENLLEVKNLKTSFFSDGKETPAVDGVSFELKKGETLGIVGESGSGKSVTSLSILQLIQKPHGKIVNGEILFKSQNLLELNDKQIRKIRGKHISMIFQEPMTSLNPVFTVGNQIMEVMTLHHGVSMREAKVQAINMLELVGIPSPEKRFMQYPHQLSGGMRQRVMIAMALACNPDLLIADEPTTALDVTIQAQILELMKNLKKQFDTSILLITHDLGVVSEAADNVAVMYLGRIVEYTDVDTFFEEPKHPYSQGLLKSIPSLSNRVERLTPIQGQVPHPSAITQGCRFAGRCEHVHDMCIREEPPLMSISQHQIRCWMYSESWNDRDKEDTAHGREVAAGRESSKVVHH</sequence>
<feature type="region of interest" description="Disordered" evidence="8">
    <location>
        <begin position="328"/>
        <end position="349"/>
    </location>
</feature>
<feature type="domain" description="ABC transporter" evidence="9">
    <location>
        <begin position="5"/>
        <end position="256"/>
    </location>
</feature>
<keyword evidence="4" id="KW-1003">Cell membrane</keyword>
<dbReference type="GO" id="GO:0015833">
    <property type="term" value="P:peptide transport"/>
    <property type="evidence" value="ECO:0007669"/>
    <property type="project" value="InterPro"/>
</dbReference>
<evidence type="ECO:0000259" key="9">
    <source>
        <dbReference type="PROSITE" id="PS50893"/>
    </source>
</evidence>
<dbReference type="AlphaFoldDB" id="A0A9C7G934"/>
<dbReference type="GO" id="GO:0016887">
    <property type="term" value="F:ATP hydrolysis activity"/>
    <property type="evidence" value="ECO:0007669"/>
    <property type="project" value="InterPro"/>
</dbReference>
<evidence type="ECO:0000313" key="11">
    <source>
        <dbReference type="Proteomes" id="UP000789845"/>
    </source>
</evidence>
<dbReference type="GO" id="GO:0005886">
    <property type="term" value="C:plasma membrane"/>
    <property type="evidence" value="ECO:0007669"/>
    <property type="project" value="UniProtKB-SubCell"/>
</dbReference>
<organism evidence="10 11">
    <name type="scientific">Pseudoneobacillus rhizosphaerae</name>
    <dbReference type="NCBI Taxonomy" id="2880968"/>
    <lineage>
        <taxon>Bacteria</taxon>
        <taxon>Bacillati</taxon>
        <taxon>Bacillota</taxon>
        <taxon>Bacilli</taxon>
        <taxon>Bacillales</taxon>
        <taxon>Bacillaceae</taxon>
        <taxon>Pseudoneobacillus</taxon>
    </lineage>
</organism>
<comment type="caution">
    <text evidence="10">The sequence shown here is derived from an EMBL/GenBank/DDBJ whole genome shotgun (WGS) entry which is preliminary data.</text>
</comment>
<evidence type="ECO:0000256" key="7">
    <source>
        <dbReference type="ARBA" id="ARBA00023136"/>
    </source>
</evidence>
<keyword evidence="7" id="KW-0472">Membrane</keyword>
<dbReference type="FunFam" id="3.40.50.300:FF:000016">
    <property type="entry name" value="Oligopeptide ABC transporter ATP-binding component"/>
    <property type="match status" value="1"/>
</dbReference>
<keyword evidence="3" id="KW-0813">Transport</keyword>
<protein>
    <submittedName>
        <fullName evidence="10">Oligopeptide transport ATP-binding protein OppD</fullName>
    </submittedName>
</protein>
<name>A0A9C7G934_9BACI</name>
<dbReference type="InterPro" id="IPR013563">
    <property type="entry name" value="Oligopep_ABC_C"/>
</dbReference>
<dbReference type="InterPro" id="IPR017871">
    <property type="entry name" value="ABC_transporter-like_CS"/>
</dbReference>
<evidence type="ECO:0000256" key="2">
    <source>
        <dbReference type="ARBA" id="ARBA00005417"/>
    </source>
</evidence>
<dbReference type="InterPro" id="IPR027417">
    <property type="entry name" value="P-loop_NTPase"/>
</dbReference>
<dbReference type="PROSITE" id="PS00211">
    <property type="entry name" value="ABC_TRANSPORTER_1"/>
    <property type="match status" value="1"/>
</dbReference>
<dbReference type="EMBL" id="CAKJTG010000007">
    <property type="protein sequence ID" value="CAG9607822.1"/>
    <property type="molecule type" value="Genomic_DNA"/>
</dbReference>
<dbReference type="Pfam" id="PF08352">
    <property type="entry name" value="oligo_HPY"/>
    <property type="match status" value="1"/>
</dbReference>
<dbReference type="InterPro" id="IPR003593">
    <property type="entry name" value="AAA+_ATPase"/>
</dbReference>
<dbReference type="Gene3D" id="3.40.50.300">
    <property type="entry name" value="P-loop containing nucleotide triphosphate hydrolases"/>
    <property type="match status" value="1"/>
</dbReference>
<dbReference type="InterPro" id="IPR003439">
    <property type="entry name" value="ABC_transporter-like_ATP-bd"/>
</dbReference>
<comment type="subcellular location">
    <subcellularLocation>
        <location evidence="1">Cell membrane</location>
        <topology evidence="1">Peripheral membrane protein</topology>
    </subcellularLocation>
</comment>
<comment type="similarity">
    <text evidence="2">Belongs to the ABC transporter superfamily.</text>
</comment>
<evidence type="ECO:0000256" key="3">
    <source>
        <dbReference type="ARBA" id="ARBA00022448"/>
    </source>
</evidence>
<evidence type="ECO:0000256" key="8">
    <source>
        <dbReference type="SAM" id="MobiDB-lite"/>
    </source>
</evidence>
<evidence type="ECO:0000256" key="4">
    <source>
        <dbReference type="ARBA" id="ARBA00022475"/>
    </source>
</evidence>
<dbReference type="SMART" id="SM00382">
    <property type="entry name" value="AAA"/>
    <property type="match status" value="1"/>
</dbReference>
<keyword evidence="11" id="KW-1185">Reference proteome</keyword>
<proteinExistence type="inferred from homology"/>
<dbReference type="RefSeq" id="WP_230496080.1">
    <property type="nucleotide sequence ID" value="NZ_CAKJTG010000007.1"/>
</dbReference>
<dbReference type="Proteomes" id="UP000789845">
    <property type="component" value="Unassembled WGS sequence"/>
</dbReference>
<evidence type="ECO:0000256" key="5">
    <source>
        <dbReference type="ARBA" id="ARBA00022741"/>
    </source>
</evidence>
<dbReference type="PANTHER" id="PTHR43297:SF2">
    <property type="entry name" value="DIPEPTIDE TRANSPORT ATP-BINDING PROTEIN DPPD"/>
    <property type="match status" value="1"/>
</dbReference>
<dbReference type="PROSITE" id="PS50893">
    <property type="entry name" value="ABC_TRANSPORTER_2"/>
    <property type="match status" value="1"/>
</dbReference>
<dbReference type="InterPro" id="IPR050388">
    <property type="entry name" value="ABC_Ni/Peptide_Import"/>
</dbReference>
<dbReference type="CDD" id="cd03257">
    <property type="entry name" value="ABC_NikE_OppD_transporters"/>
    <property type="match status" value="1"/>
</dbReference>
<dbReference type="PANTHER" id="PTHR43297">
    <property type="entry name" value="OLIGOPEPTIDE TRANSPORT ATP-BINDING PROTEIN APPD"/>
    <property type="match status" value="1"/>
</dbReference>
<dbReference type="SUPFAM" id="SSF52540">
    <property type="entry name" value="P-loop containing nucleoside triphosphate hydrolases"/>
    <property type="match status" value="1"/>
</dbReference>
<accession>A0A9C7G934</accession>
<dbReference type="GO" id="GO:0005524">
    <property type="term" value="F:ATP binding"/>
    <property type="evidence" value="ECO:0007669"/>
    <property type="project" value="UniProtKB-KW"/>
</dbReference>
<keyword evidence="6 10" id="KW-0067">ATP-binding</keyword>
<gene>
    <name evidence="10" type="primary">oppD_6</name>
    <name evidence="10" type="ORF">NEOCIP111885_01514</name>
</gene>
<reference evidence="10" key="1">
    <citation type="submission" date="2021-10" db="EMBL/GenBank/DDBJ databases">
        <authorList>
            <person name="Criscuolo A."/>
        </authorList>
    </citation>
    <scope>NUCLEOTIDE SEQUENCE</scope>
    <source>
        <strain evidence="10">CIP111885</strain>
    </source>
</reference>
<dbReference type="Pfam" id="PF00005">
    <property type="entry name" value="ABC_tran"/>
    <property type="match status" value="1"/>
</dbReference>
<dbReference type="NCBIfam" id="TIGR01727">
    <property type="entry name" value="oligo_HPY"/>
    <property type="match status" value="1"/>
</dbReference>
<evidence type="ECO:0000256" key="6">
    <source>
        <dbReference type="ARBA" id="ARBA00022840"/>
    </source>
</evidence>
<keyword evidence="5" id="KW-0547">Nucleotide-binding</keyword>
<evidence type="ECO:0000313" key="10">
    <source>
        <dbReference type="EMBL" id="CAG9607822.1"/>
    </source>
</evidence>
<evidence type="ECO:0000256" key="1">
    <source>
        <dbReference type="ARBA" id="ARBA00004202"/>
    </source>
</evidence>